<sequence>NFHAISFFTLLIRLILFSPFLVSKTIPIVLPREMSSTAVKEAWFRFLHIMGNPVDLCDPHVLATPVLEECRKTIATHRVGRASLYLPYIYHIMIRAVSNVVDGFLGIQPSLTLGVHSALGVPLELYGLTAVSSPLTGQKLSTVESDGTCSPLSVTVVVIMIFILILSPETKRISLVGSAAPQTQRTSLSSSRKSRLGGMVTSASHLASTGAGMRLNAFGTSAVSMDAALTPLGTTPPPLSSLASSLNQSAIGLNPLSSTHLVATKSHPPGVGGGALVQSPSGQSQLTGARPSIVPSGSTPSTFGAVISPQLVLLNTMANHWLGPETTQTVCAACPEAHSLLHLFGAWLFEASIVGAEKDLNSE</sequence>
<feature type="signal peptide" evidence="2">
    <location>
        <begin position="1"/>
        <end position="23"/>
    </location>
</feature>
<reference evidence="3" key="1">
    <citation type="submission" date="2019-05" db="EMBL/GenBank/DDBJ databases">
        <title>Annotation for the trematode Fasciolopsis buski.</title>
        <authorList>
            <person name="Choi Y.-J."/>
        </authorList>
    </citation>
    <scope>NUCLEOTIDE SEQUENCE</scope>
    <source>
        <strain evidence="3">HT</strain>
        <tissue evidence="3">Whole worm</tissue>
    </source>
</reference>
<feature type="compositionally biased region" description="Polar residues" evidence="1">
    <location>
        <begin position="278"/>
        <end position="287"/>
    </location>
</feature>
<gene>
    <name evidence="3" type="ORF">FBUS_03629</name>
</gene>
<name>A0A8E0RQQ8_9TREM</name>
<evidence type="ECO:0000313" key="4">
    <source>
        <dbReference type="Proteomes" id="UP000728185"/>
    </source>
</evidence>
<accession>A0A8E0RQQ8</accession>
<comment type="caution">
    <text evidence="3">The sequence shown here is derived from an EMBL/GenBank/DDBJ whole genome shotgun (WGS) entry which is preliminary data.</text>
</comment>
<organism evidence="3 4">
    <name type="scientific">Fasciolopsis buskii</name>
    <dbReference type="NCBI Taxonomy" id="27845"/>
    <lineage>
        <taxon>Eukaryota</taxon>
        <taxon>Metazoa</taxon>
        <taxon>Spiralia</taxon>
        <taxon>Lophotrochozoa</taxon>
        <taxon>Platyhelminthes</taxon>
        <taxon>Trematoda</taxon>
        <taxon>Digenea</taxon>
        <taxon>Plagiorchiida</taxon>
        <taxon>Echinostomata</taxon>
        <taxon>Echinostomatoidea</taxon>
        <taxon>Fasciolidae</taxon>
        <taxon>Fasciolopsis</taxon>
    </lineage>
</organism>
<feature type="chain" id="PRO_5034945773" evidence="2">
    <location>
        <begin position="24"/>
        <end position="363"/>
    </location>
</feature>
<dbReference type="PANTHER" id="PTHR21344">
    <property type="entry name" value="RAL GTPASE-ACTIVATING PROTEIN SUBUNIT BETA"/>
    <property type="match status" value="1"/>
</dbReference>
<dbReference type="AlphaFoldDB" id="A0A8E0RQQ8"/>
<dbReference type="InterPro" id="IPR039930">
    <property type="entry name" value="RALGAPB"/>
</dbReference>
<feature type="region of interest" description="Disordered" evidence="1">
    <location>
        <begin position="270"/>
        <end position="293"/>
    </location>
</feature>
<proteinExistence type="predicted"/>
<dbReference type="OrthoDB" id="10009983at2759"/>
<evidence type="ECO:0000256" key="1">
    <source>
        <dbReference type="SAM" id="MobiDB-lite"/>
    </source>
</evidence>
<evidence type="ECO:0000256" key="2">
    <source>
        <dbReference type="SAM" id="SignalP"/>
    </source>
</evidence>
<dbReference type="GO" id="GO:0005096">
    <property type="term" value="F:GTPase activator activity"/>
    <property type="evidence" value="ECO:0007669"/>
    <property type="project" value="InterPro"/>
</dbReference>
<keyword evidence="4" id="KW-1185">Reference proteome</keyword>
<evidence type="ECO:0000313" key="3">
    <source>
        <dbReference type="EMBL" id="KAA0185481.1"/>
    </source>
</evidence>
<dbReference type="EMBL" id="LUCM01010424">
    <property type="protein sequence ID" value="KAA0185481.1"/>
    <property type="molecule type" value="Genomic_DNA"/>
</dbReference>
<dbReference type="Proteomes" id="UP000728185">
    <property type="component" value="Unassembled WGS sequence"/>
</dbReference>
<keyword evidence="2" id="KW-0732">Signal</keyword>
<protein>
    <submittedName>
        <fullName evidence="3">Uncharacterized protein</fullName>
    </submittedName>
</protein>
<feature type="non-terminal residue" evidence="3">
    <location>
        <position position="1"/>
    </location>
</feature>
<dbReference type="PANTHER" id="PTHR21344:SF1">
    <property type="entry name" value="RAL GTPASE-ACTIVATING PROTEIN SUBUNIT BETA"/>
    <property type="match status" value="1"/>
</dbReference>